<evidence type="ECO:0000256" key="7">
    <source>
        <dbReference type="SAM" id="MobiDB-lite"/>
    </source>
</evidence>
<dbReference type="CDD" id="cd22673">
    <property type="entry name" value="FHA_Ki67"/>
    <property type="match status" value="1"/>
</dbReference>
<sequence>MLYQPSSQHSLTKYGQVVVLKKNGKDSNILFPLDMLICSIGSDKYNHIKLDVENVSERHCLLFVDKNNNTWIRSVGNQITLLNGKEVKGDQRINHLDIFTISTRSFRFESIPQNSLLQPSNNPFPRHSNRRHTISNSSTIPHNIQPSPSAQNNLSDKQKKIIEGYHKRRNSLINISPEFQFRDIIKSHFLSHPNDVPTAIKNQLNSLQLELQRISSPSNHSSRLSSNSKLDFYKNELSSIQYPLNQKPRLQNRRRSSSLPPLHLNQPPTPCNNPQNSPNPSSSIITPSKATWDSLEYGNFGSETELSRNTLALSPSYSFLNKLNTRNNFLSHNLSPSARPRPKISSQYYTPQPAPKITPTKSSQTDCFDRKRDRRRSFKRLNYTEKSSDSNSDYNSDLNSEKRTRLVRFGPPLSPEIFDYKSPASTPIKRGAPPNSFPENESKKPKSILKVKYGIFSIKSNQSPVIKSTPFNISSDTPILRQRRNGKVNHSVSIYDETSPGSYDSHPIVLDNTKNSADLTQNYFSDVGCATNKSSPTLDIEIDHIPADITTSPFSFPSPSPYYPPLETNSINNVQLSADSIFDQASSLLINPPTDLNFSATQSYSSSDAVMEPSTVSSNIDIETKNSSPKVETTPICTTPQTDIDPSAIQNKNDIEIDLSINNELPLQKDIHITLTKQSEPTIPSDAIINRRRSRRLSEKIKIKAEIHDSTTTATQDKLSQNPIPQKQKQRQKKKVDSSTSDLVDSNSLLKKQIPPKKTTKSNNSNTKPNTVEKKLLSKPKQTEKNHDSIEIKAEISPKNIEIQKKPSPKNNISDLLTSKAGPSKVLLRKRNRLSLVDKISPLNKDKIAKLKLASTDKNGVMKKDSVQIKLNFSPIKKSNLSDKNLAPSLDRVDLNYDFFSSKRRYSMPQPAIRPPGENGFLSKKIERKPNLPDPLMSSSIKPVIIDTDQNSDLLSPKPDISDIIGTPTKPKNKSTHQIGCKNKLSSPSIIDNVKFPFNFCSSDKENLKISNSTTKQDTVSTLETLKPKHNTIATSFSNSSIKVDSPKSPRRTRRRSKKISVTAESNNLPNKKSKQMLLSLPFEKPLLSENEDLPLNDISSMSIPLTNGSINQLKRKSSISNDDTSPELLTSNSQSRKRLNTNSNIPLPPPKKNFLDRLSRPTASSMLKSRVSQRKKLK</sequence>
<dbReference type="InterPro" id="IPR008984">
    <property type="entry name" value="SMAD_FHA_dom_sf"/>
</dbReference>
<feature type="compositionally biased region" description="Low complexity" evidence="7">
    <location>
        <begin position="272"/>
        <end position="287"/>
    </location>
</feature>
<dbReference type="PANTHER" id="PTHR21603">
    <property type="entry name" value="ANTIGEN KI-67-LIKE PROTEIN"/>
    <property type="match status" value="1"/>
</dbReference>
<feature type="region of interest" description="Disordered" evidence="7">
    <location>
        <begin position="625"/>
        <end position="647"/>
    </location>
</feature>
<dbReference type="PANTHER" id="PTHR21603:SF18">
    <property type="entry name" value="ANTIGEN KI-67-LIKE PROTEIN"/>
    <property type="match status" value="1"/>
</dbReference>
<dbReference type="Proteomes" id="UP000187283">
    <property type="component" value="Unassembled WGS sequence"/>
</dbReference>
<comment type="caution">
    <text evidence="9">The sequence shown here is derived from an EMBL/GenBank/DDBJ whole genome shotgun (WGS) entry which is preliminary data.</text>
</comment>
<keyword evidence="10" id="KW-1185">Reference proteome</keyword>
<feature type="region of interest" description="Disordered" evidence="7">
    <location>
        <begin position="1031"/>
        <end position="1077"/>
    </location>
</feature>
<feature type="region of interest" description="Disordered" evidence="7">
    <location>
        <begin position="708"/>
        <end position="818"/>
    </location>
</feature>
<evidence type="ECO:0000256" key="4">
    <source>
        <dbReference type="ARBA" id="ARBA00022843"/>
    </source>
</evidence>
<evidence type="ECO:0000313" key="10">
    <source>
        <dbReference type="Proteomes" id="UP000187283"/>
    </source>
</evidence>
<dbReference type="PROSITE" id="PS50006">
    <property type="entry name" value="FHA_DOMAIN"/>
    <property type="match status" value="1"/>
</dbReference>
<feature type="compositionally biased region" description="Polar residues" evidence="7">
    <location>
        <begin position="134"/>
        <end position="155"/>
    </location>
</feature>
<feature type="compositionally biased region" description="Basic and acidic residues" evidence="7">
    <location>
        <begin position="771"/>
        <end position="796"/>
    </location>
</feature>
<feature type="compositionally biased region" description="Low complexity" evidence="7">
    <location>
        <begin position="389"/>
        <end position="398"/>
    </location>
</feature>
<protein>
    <recommendedName>
        <fullName evidence="8">FHA domain-containing protein</fullName>
    </recommendedName>
</protein>
<feature type="compositionally biased region" description="Polar residues" evidence="7">
    <location>
        <begin position="738"/>
        <end position="750"/>
    </location>
</feature>
<keyword evidence="4" id="KW-0832">Ubl conjugation</keyword>
<keyword evidence="6" id="KW-0131">Cell cycle</keyword>
<dbReference type="SUPFAM" id="SSF49879">
    <property type="entry name" value="SMAD/FHA domain"/>
    <property type="match status" value="1"/>
</dbReference>
<dbReference type="SMART" id="SM00240">
    <property type="entry name" value="FHA"/>
    <property type="match status" value="1"/>
</dbReference>
<evidence type="ECO:0000259" key="8">
    <source>
        <dbReference type="PROSITE" id="PS50006"/>
    </source>
</evidence>
<dbReference type="InterPro" id="IPR000253">
    <property type="entry name" value="FHA_dom"/>
</dbReference>
<feature type="compositionally biased region" description="Polar residues" evidence="7">
    <location>
        <begin position="1032"/>
        <end position="1043"/>
    </location>
</feature>
<feature type="domain" description="FHA" evidence="8">
    <location>
        <begin position="21"/>
        <end position="87"/>
    </location>
</feature>
<keyword evidence="5" id="KW-0539">Nucleus</keyword>
<dbReference type="Pfam" id="PF15276">
    <property type="entry name" value="PP1_bind"/>
    <property type="match status" value="1"/>
</dbReference>
<feature type="compositionally biased region" description="Polar residues" evidence="7">
    <location>
        <begin position="710"/>
        <end position="725"/>
    </location>
</feature>
<feature type="region of interest" description="Disordered" evidence="7">
    <location>
        <begin position="331"/>
        <end position="405"/>
    </location>
</feature>
<feature type="region of interest" description="Disordered" evidence="7">
    <location>
        <begin position="1116"/>
        <end position="1179"/>
    </location>
</feature>
<name>A0A1R1XM87_9FUNG</name>
<dbReference type="GO" id="GO:0007088">
    <property type="term" value="P:regulation of mitotic nuclear division"/>
    <property type="evidence" value="ECO:0007669"/>
    <property type="project" value="TreeGrafter"/>
</dbReference>
<dbReference type="EMBL" id="LSSN01002571">
    <property type="protein sequence ID" value="OMJ15741.1"/>
    <property type="molecule type" value="Genomic_DNA"/>
</dbReference>
<keyword evidence="2" id="KW-1017">Isopeptide bond</keyword>
<feature type="compositionally biased region" description="Low complexity" evidence="7">
    <location>
        <begin position="761"/>
        <end position="770"/>
    </location>
</feature>
<feature type="region of interest" description="Disordered" evidence="7">
    <location>
        <begin position="243"/>
        <end position="287"/>
    </location>
</feature>
<gene>
    <name evidence="9" type="ORF">AYI70_g7058</name>
</gene>
<feature type="region of interest" description="Disordered" evidence="7">
    <location>
        <begin position="117"/>
        <end position="155"/>
    </location>
</feature>
<evidence type="ECO:0000256" key="1">
    <source>
        <dbReference type="ARBA" id="ARBA00004123"/>
    </source>
</evidence>
<dbReference type="Gene3D" id="2.60.200.20">
    <property type="match status" value="1"/>
</dbReference>
<dbReference type="GO" id="GO:0005634">
    <property type="term" value="C:nucleus"/>
    <property type="evidence" value="ECO:0007669"/>
    <property type="project" value="UniProtKB-SubCell"/>
</dbReference>
<dbReference type="Pfam" id="PF00498">
    <property type="entry name" value="FHA"/>
    <property type="match status" value="1"/>
</dbReference>
<reference evidence="9" key="1">
    <citation type="submission" date="2017-01" db="EMBL/GenBank/DDBJ databases">
        <authorList>
            <person name="Mah S.A."/>
            <person name="Swanson W.J."/>
            <person name="Moy G.W."/>
            <person name="Vacquier V.D."/>
        </authorList>
    </citation>
    <scope>NUCLEOTIDE SEQUENCE [LARGE SCALE GENOMIC DNA]</scope>
    <source>
        <strain evidence="9">GSMNP</strain>
    </source>
</reference>
<evidence type="ECO:0000256" key="5">
    <source>
        <dbReference type="ARBA" id="ARBA00023242"/>
    </source>
</evidence>
<feature type="region of interest" description="Disordered" evidence="7">
    <location>
        <begin position="417"/>
        <end position="444"/>
    </location>
</feature>
<accession>A0A1R1XM87</accession>
<evidence type="ECO:0000256" key="2">
    <source>
        <dbReference type="ARBA" id="ARBA00022499"/>
    </source>
</evidence>
<organism evidence="9 10">
    <name type="scientific">Smittium culicis</name>
    <dbReference type="NCBI Taxonomy" id="133412"/>
    <lineage>
        <taxon>Eukaryota</taxon>
        <taxon>Fungi</taxon>
        <taxon>Fungi incertae sedis</taxon>
        <taxon>Zoopagomycota</taxon>
        <taxon>Kickxellomycotina</taxon>
        <taxon>Harpellomycetes</taxon>
        <taxon>Harpellales</taxon>
        <taxon>Legeriomycetaceae</taxon>
        <taxon>Smittium</taxon>
    </lineage>
</organism>
<dbReference type="GO" id="GO:0005694">
    <property type="term" value="C:chromosome"/>
    <property type="evidence" value="ECO:0007669"/>
    <property type="project" value="TreeGrafter"/>
</dbReference>
<dbReference type="GO" id="GO:0051983">
    <property type="term" value="P:regulation of chromosome segregation"/>
    <property type="evidence" value="ECO:0007669"/>
    <property type="project" value="TreeGrafter"/>
</dbReference>
<dbReference type="InterPro" id="IPR029334">
    <property type="entry name" value="PP1-bd"/>
</dbReference>
<proteinExistence type="predicted"/>
<dbReference type="AlphaFoldDB" id="A0A1R1XM87"/>
<dbReference type="OrthoDB" id="6288785at2759"/>
<evidence type="ECO:0000256" key="3">
    <source>
        <dbReference type="ARBA" id="ARBA00022553"/>
    </source>
</evidence>
<feature type="compositionally biased region" description="Polar residues" evidence="7">
    <location>
        <begin position="1116"/>
        <end position="1146"/>
    </location>
</feature>
<evidence type="ECO:0000256" key="6">
    <source>
        <dbReference type="ARBA" id="ARBA00023306"/>
    </source>
</evidence>
<evidence type="ECO:0000313" key="9">
    <source>
        <dbReference type="EMBL" id="OMJ15741.1"/>
    </source>
</evidence>
<dbReference type="STRING" id="133412.A0A1R1XM87"/>
<feature type="compositionally biased region" description="Basic residues" evidence="7">
    <location>
        <begin position="1049"/>
        <end position="1059"/>
    </location>
</feature>
<keyword evidence="3" id="KW-0597">Phosphoprotein</keyword>
<comment type="subcellular location">
    <subcellularLocation>
        <location evidence="1">Nucleus</location>
    </subcellularLocation>
</comment>